<dbReference type="PANTHER" id="PTHR31573:SF1">
    <property type="entry name" value="DNA OXIDATIVE DEMETHYLASE ALKBH2"/>
    <property type="match status" value="1"/>
</dbReference>
<keyword evidence="2" id="KW-0223">Dioxygenase</keyword>
<dbReference type="Proteomes" id="UP001501600">
    <property type="component" value="Unassembled WGS sequence"/>
</dbReference>
<protein>
    <submittedName>
        <fullName evidence="2">Alpha-ketoglutarate-dependent dioxygenase AlkB</fullName>
    </submittedName>
</protein>
<dbReference type="PANTHER" id="PTHR31573">
    <property type="entry name" value="ALPHA-KETOGLUTARATE-DEPENDENT DIOXYGENASE ALKB HOMOLOG 2"/>
    <property type="match status" value="1"/>
</dbReference>
<dbReference type="InterPro" id="IPR027450">
    <property type="entry name" value="AlkB-like"/>
</dbReference>
<evidence type="ECO:0000313" key="2">
    <source>
        <dbReference type="EMBL" id="GAA5190675.1"/>
    </source>
</evidence>
<dbReference type="SUPFAM" id="SSF51197">
    <property type="entry name" value="Clavaminate synthase-like"/>
    <property type="match status" value="1"/>
</dbReference>
<sequence length="202" mass="22697">MIAKMREIEQVIEDSSGRALARYWPDWLAPSACEALWQALEALPWQRPEVQVFGRHHPIPRQQCYLGEPGCHYRYSGTLLEPEPLPPEVAALMANLNRFGGWGFNSVLVNRYRDGNDKMGWHRDNEPELGPSPQLAILSLGAARPLRLGWGREDVVAQPLGHGSLLALEPGVWHGLNPSRRVQEARVSLTFRAVIPGFHCRA</sequence>
<evidence type="ECO:0000313" key="3">
    <source>
        <dbReference type="Proteomes" id="UP001501600"/>
    </source>
</evidence>
<dbReference type="Pfam" id="PF13532">
    <property type="entry name" value="2OG-FeII_Oxy_2"/>
    <property type="match status" value="1"/>
</dbReference>
<reference evidence="3" key="1">
    <citation type="journal article" date="2019" name="Int. J. Syst. Evol. Microbiol.">
        <title>The Global Catalogue of Microorganisms (GCM) 10K type strain sequencing project: providing services to taxonomists for standard genome sequencing and annotation.</title>
        <authorList>
            <consortium name="The Broad Institute Genomics Platform"/>
            <consortium name="The Broad Institute Genome Sequencing Center for Infectious Disease"/>
            <person name="Wu L."/>
            <person name="Ma J."/>
        </authorList>
    </citation>
    <scope>NUCLEOTIDE SEQUENCE [LARGE SCALE GENOMIC DNA]</scope>
    <source>
        <strain evidence="3">JCM 18720</strain>
    </source>
</reference>
<feature type="domain" description="Fe2OG dioxygenase" evidence="1">
    <location>
        <begin position="103"/>
        <end position="195"/>
    </location>
</feature>
<keyword evidence="3" id="KW-1185">Reference proteome</keyword>
<dbReference type="GO" id="GO:0051213">
    <property type="term" value="F:dioxygenase activity"/>
    <property type="evidence" value="ECO:0007669"/>
    <property type="project" value="UniProtKB-KW"/>
</dbReference>
<dbReference type="PROSITE" id="PS51471">
    <property type="entry name" value="FE2OG_OXY"/>
    <property type="match status" value="1"/>
</dbReference>
<dbReference type="InterPro" id="IPR032852">
    <property type="entry name" value="ALKBH2"/>
</dbReference>
<dbReference type="Gene3D" id="2.60.120.590">
    <property type="entry name" value="Alpha-ketoglutarate-dependent dioxygenase AlkB-like"/>
    <property type="match status" value="1"/>
</dbReference>
<dbReference type="InterPro" id="IPR005123">
    <property type="entry name" value="Oxoglu/Fe-dep_dioxygenase_dom"/>
</dbReference>
<accession>A0ABP9S4C0</accession>
<dbReference type="EMBL" id="BAABLF010000008">
    <property type="protein sequence ID" value="GAA5190675.1"/>
    <property type="molecule type" value="Genomic_DNA"/>
</dbReference>
<gene>
    <name evidence="2" type="ORF">GCM10025772_15890</name>
</gene>
<name>A0ABP9S4C0_9GAMM</name>
<keyword evidence="2" id="KW-0560">Oxidoreductase</keyword>
<organism evidence="2 3">
    <name type="scientific">Ferrimonas gelatinilytica</name>
    <dbReference type="NCBI Taxonomy" id="1255257"/>
    <lineage>
        <taxon>Bacteria</taxon>
        <taxon>Pseudomonadati</taxon>
        <taxon>Pseudomonadota</taxon>
        <taxon>Gammaproteobacteria</taxon>
        <taxon>Alteromonadales</taxon>
        <taxon>Ferrimonadaceae</taxon>
        <taxon>Ferrimonas</taxon>
    </lineage>
</organism>
<evidence type="ECO:0000259" key="1">
    <source>
        <dbReference type="PROSITE" id="PS51471"/>
    </source>
</evidence>
<dbReference type="InterPro" id="IPR037151">
    <property type="entry name" value="AlkB-like_sf"/>
</dbReference>
<proteinExistence type="predicted"/>
<comment type="caution">
    <text evidence="2">The sequence shown here is derived from an EMBL/GenBank/DDBJ whole genome shotgun (WGS) entry which is preliminary data.</text>
</comment>